<dbReference type="PANTHER" id="PTHR38588:SF1">
    <property type="entry name" value="BLL0334 PROTEIN"/>
    <property type="match status" value="1"/>
</dbReference>
<dbReference type="Gene3D" id="3.30.530.20">
    <property type="match status" value="1"/>
</dbReference>
<evidence type="ECO:0008006" key="2">
    <source>
        <dbReference type="Google" id="ProtNLM"/>
    </source>
</evidence>
<reference evidence="1" key="1">
    <citation type="submission" date="2018-05" db="EMBL/GenBank/DDBJ databases">
        <authorList>
            <person name="Lanie J.A."/>
            <person name="Ng W.-L."/>
            <person name="Kazmierczak K.M."/>
            <person name="Andrzejewski T.M."/>
            <person name="Davidsen T.M."/>
            <person name="Wayne K.J."/>
            <person name="Tettelin H."/>
            <person name="Glass J.I."/>
            <person name="Rusch D."/>
            <person name="Podicherti R."/>
            <person name="Tsui H.-C.T."/>
            <person name="Winkler M.E."/>
        </authorList>
    </citation>
    <scope>NUCLEOTIDE SEQUENCE</scope>
</reference>
<dbReference type="InterPro" id="IPR010419">
    <property type="entry name" value="CO_DH_gsu"/>
</dbReference>
<sequence length="147" mass="15767">MTIEESFTVNASATAVWAFLIDPERVAAALPGAKIIQKVDDTTFTGDMLVRVGPISANYRGTVSFELDEPAKTALVHAKGQGMTGMGNADMRMTSKLNPVSDTKTEVTAIADFSISGVLAQFGGAMIKEVSKNMFQEFIVAMKQELE</sequence>
<dbReference type="CDD" id="cd07823">
    <property type="entry name" value="SRPBCC_5"/>
    <property type="match status" value="1"/>
</dbReference>
<dbReference type="SUPFAM" id="SSF55961">
    <property type="entry name" value="Bet v1-like"/>
    <property type="match status" value="1"/>
</dbReference>
<dbReference type="PANTHER" id="PTHR38588">
    <property type="entry name" value="BLL0334 PROTEIN"/>
    <property type="match status" value="1"/>
</dbReference>
<name>A0A381XDS0_9ZZZZ</name>
<organism evidence="1">
    <name type="scientific">marine metagenome</name>
    <dbReference type="NCBI Taxonomy" id="408172"/>
    <lineage>
        <taxon>unclassified sequences</taxon>
        <taxon>metagenomes</taxon>
        <taxon>ecological metagenomes</taxon>
    </lineage>
</organism>
<dbReference type="EMBL" id="UINC01014656">
    <property type="protein sequence ID" value="SVA62383.1"/>
    <property type="molecule type" value="Genomic_DNA"/>
</dbReference>
<accession>A0A381XDS0</accession>
<gene>
    <name evidence="1" type="ORF">METZ01_LOCUS115237</name>
</gene>
<dbReference type="InterPro" id="IPR023393">
    <property type="entry name" value="START-like_dom_sf"/>
</dbReference>
<evidence type="ECO:0000313" key="1">
    <source>
        <dbReference type="EMBL" id="SVA62383.1"/>
    </source>
</evidence>
<dbReference type="AlphaFoldDB" id="A0A381XDS0"/>
<dbReference type="Pfam" id="PF06240">
    <property type="entry name" value="COXG"/>
    <property type="match status" value="1"/>
</dbReference>
<protein>
    <recommendedName>
        <fullName evidence="2">Carbon monoxide dehydrogenase subunit G</fullName>
    </recommendedName>
</protein>
<proteinExistence type="predicted"/>